<accession>A0AA40G4R9</accession>
<evidence type="ECO:0000313" key="2">
    <source>
        <dbReference type="EMBL" id="KAK1131050.1"/>
    </source>
</evidence>
<comment type="caution">
    <text evidence="2">The sequence shown here is derived from an EMBL/GenBank/DDBJ whole genome shotgun (WGS) entry which is preliminary data.</text>
</comment>
<evidence type="ECO:0000313" key="3">
    <source>
        <dbReference type="Proteomes" id="UP001177670"/>
    </source>
</evidence>
<proteinExistence type="predicted"/>
<name>A0AA40G4R9_9HYME</name>
<keyword evidence="3" id="KW-1185">Reference proteome</keyword>
<organism evidence="2 3">
    <name type="scientific">Melipona bicolor</name>
    <dbReference type="NCBI Taxonomy" id="60889"/>
    <lineage>
        <taxon>Eukaryota</taxon>
        <taxon>Metazoa</taxon>
        <taxon>Ecdysozoa</taxon>
        <taxon>Arthropoda</taxon>
        <taxon>Hexapoda</taxon>
        <taxon>Insecta</taxon>
        <taxon>Pterygota</taxon>
        <taxon>Neoptera</taxon>
        <taxon>Endopterygota</taxon>
        <taxon>Hymenoptera</taxon>
        <taxon>Apocrita</taxon>
        <taxon>Aculeata</taxon>
        <taxon>Apoidea</taxon>
        <taxon>Anthophila</taxon>
        <taxon>Apidae</taxon>
        <taxon>Melipona</taxon>
    </lineage>
</organism>
<dbReference type="Proteomes" id="UP001177670">
    <property type="component" value="Unassembled WGS sequence"/>
</dbReference>
<feature type="compositionally biased region" description="Basic and acidic residues" evidence="1">
    <location>
        <begin position="16"/>
        <end position="36"/>
    </location>
</feature>
<feature type="region of interest" description="Disordered" evidence="1">
    <location>
        <begin position="1"/>
        <end position="85"/>
    </location>
</feature>
<evidence type="ECO:0000256" key="1">
    <source>
        <dbReference type="SAM" id="MobiDB-lite"/>
    </source>
</evidence>
<sequence length="85" mass="9518">MASVGATERAAAVNRGVREKERTRRGRRASENHGPVEVRVPPTHARIYTEVAPAATPHHRRHHHHHRHDHHTTSTTTATTPLPPT</sequence>
<feature type="compositionally biased region" description="Basic residues" evidence="1">
    <location>
        <begin position="57"/>
        <end position="70"/>
    </location>
</feature>
<reference evidence="2" key="1">
    <citation type="submission" date="2021-10" db="EMBL/GenBank/DDBJ databases">
        <title>Melipona bicolor Genome sequencing and assembly.</title>
        <authorList>
            <person name="Araujo N.S."/>
            <person name="Arias M.C."/>
        </authorList>
    </citation>
    <scope>NUCLEOTIDE SEQUENCE</scope>
    <source>
        <strain evidence="2">USP_2M_L1-L4_2017</strain>
        <tissue evidence="2">Whole body</tissue>
    </source>
</reference>
<dbReference type="AlphaFoldDB" id="A0AA40G4R9"/>
<feature type="compositionally biased region" description="Low complexity" evidence="1">
    <location>
        <begin position="73"/>
        <end position="85"/>
    </location>
</feature>
<protein>
    <submittedName>
        <fullName evidence="2">Uncharacterized protein</fullName>
    </submittedName>
</protein>
<gene>
    <name evidence="2" type="ORF">K0M31_017348</name>
</gene>
<dbReference type="EMBL" id="JAHYIQ010000006">
    <property type="protein sequence ID" value="KAK1131050.1"/>
    <property type="molecule type" value="Genomic_DNA"/>
</dbReference>